<dbReference type="Proteomes" id="UP000828390">
    <property type="component" value="Unassembled WGS sequence"/>
</dbReference>
<keyword evidence="2" id="KW-1185">Reference proteome</keyword>
<name>A0A9D3YWU7_DREPO</name>
<reference evidence="1" key="2">
    <citation type="submission" date="2020-11" db="EMBL/GenBank/DDBJ databases">
        <authorList>
            <person name="McCartney M.A."/>
            <person name="Auch B."/>
            <person name="Kono T."/>
            <person name="Mallez S."/>
            <person name="Becker A."/>
            <person name="Gohl D.M."/>
            <person name="Silverstein K.A.T."/>
            <person name="Koren S."/>
            <person name="Bechman K.B."/>
            <person name="Herman A."/>
            <person name="Abrahante J.E."/>
            <person name="Garbe J."/>
        </authorList>
    </citation>
    <scope>NUCLEOTIDE SEQUENCE</scope>
    <source>
        <strain evidence="1">Duluth1</strain>
        <tissue evidence="1">Whole animal</tissue>
    </source>
</reference>
<sequence length="95" mass="11180">MRAFYTVFTGRERSVHEPRCRRLKKSQPSLRGKHQHPTTRGLVIVDQFGPVGLREWNWYVLEFLRVLRCLPCLLSTHMSLYGLGSTRCYSDLEIK</sequence>
<dbReference type="AlphaFoldDB" id="A0A9D3YWU7"/>
<comment type="caution">
    <text evidence="1">The sequence shown here is derived from an EMBL/GenBank/DDBJ whole genome shotgun (WGS) entry which is preliminary data.</text>
</comment>
<dbReference type="EMBL" id="JAIWYP010000014">
    <property type="protein sequence ID" value="KAH3708825.1"/>
    <property type="molecule type" value="Genomic_DNA"/>
</dbReference>
<reference evidence="1" key="1">
    <citation type="journal article" date="2019" name="bioRxiv">
        <title>The Genome of the Zebra Mussel, Dreissena polymorpha: A Resource for Invasive Species Research.</title>
        <authorList>
            <person name="McCartney M.A."/>
            <person name="Auch B."/>
            <person name="Kono T."/>
            <person name="Mallez S."/>
            <person name="Zhang Y."/>
            <person name="Obille A."/>
            <person name="Becker A."/>
            <person name="Abrahante J.E."/>
            <person name="Garbe J."/>
            <person name="Badalamenti J.P."/>
            <person name="Herman A."/>
            <person name="Mangelson H."/>
            <person name="Liachko I."/>
            <person name="Sullivan S."/>
            <person name="Sone E.D."/>
            <person name="Koren S."/>
            <person name="Silverstein K.A.T."/>
            <person name="Beckman K.B."/>
            <person name="Gohl D.M."/>
        </authorList>
    </citation>
    <scope>NUCLEOTIDE SEQUENCE</scope>
    <source>
        <strain evidence="1">Duluth1</strain>
        <tissue evidence="1">Whole animal</tissue>
    </source>
</reference>
<gene>
    <name evidence="1" type="ORF">DPMN_068284</name>
</gene>
<protein>
    <submittedName>
        <fullName evidence="1">Uncharacterized protein</fullName>
    </submittedName>
</protein>
<accession>A0A9D3YWU7</accession>
<organism evidence="1 2">
    <name type="scientific">Dreissena polymorpha</name>
    <name type="common">Zebra mussel</name>
    <name type="synonym">Mytilus polymorpha</name>
    <dbReference type="NCBI Taxonomy" id="45954"/>
    <lineage>
        <taxon>Eukaryota</taxon>
        <taxon>Metazoa</taxon>
        <taxon>Spiralia</taxon>
        <taxon>Lophotrochozoa</taxon>
        <taxon>Mollusca</taxon>
        <taxon>Bivalvia</taxon>
        <taxon>Autobranchia</taxon>
        <taxon>Heteroconchia</taxon>
        <taxon>Euheterodonta</taxon>
        <taxon>Imparidentia</taxon>
        <taxon>Neoheterodontei</taxon>
        <taxon>Myida</taxon>
        <taxon>Dreissenoidea</taxon>
        <taxon>Dreissenidae</taxon>
        <taxon>Dreissena</taxon>
    </lineage>
</organism>
<proteinExistence type="predicted"/>
<evidence type="ECO:0000313" key="1">
    <source>
        <dbReference type="EMBL" id="KAH3708825.1"/>
    </source>
</evidence>
<evidence type="ECO:0000313" key="2">
    <source>
        <dbReference type="Proteomes" id="UP000828390"/>
    </source>
</evidence>